<accession>A0AAD5JYS8</accession>
<name>A0AAD5JYS8_9FUNG</name>
<evidence type="ECO:0000256" key="8">
    <source>
        <dbReference type="ARBA" id="ARBA00032926"/>
    </source>
</evidence>
<dbReference type="GO" id="GO:0006750">
    <property type="term" value="P:glutathione biosynthetic process"/>
    <property type="evidence" value="ECO:0007669"/>
    <property type="project" value="UniProtKB-KW"/>
</dbReference>
<evidence type="ECO:0000256" key="5">
    <source>
        <dbReference type="ARBA" id="ARBA00030406"/>
    </source>
</evidence>
<dbReference type="Proteomes" id="UP001209540">
    <property type="component" value="Unassembled WGS sequence"/>
</dbReference>
<evidence type="ECO:0000259" key="9">
    <source>
        <dbReference type="Pfam" id="PF00248"/>
    </source>
</evidence>
<evidence type="ECO:0000256" key="6">
    <source>
        <dbReference type="ARBA" id="ARBA00031154"/>
    </source>
</evidence>
<keyword evidence="4" id="KW-0317">Glutathione biosynthesis</keyword>
<reference evidence="10" key="2">
    <citation type="submission" date="2023-02" db="EMBL/GenBank/DDBJ databases">
        <authorList>
            <consortium name="DOE Joint Genome Institute"/>
            <person name="Mondo S.J."/>
            <person name="Chang Y."/>
            <person name="Wang Y."/>
            <person name="Ahrendt S."/>
            <person name="Andreopoulos W."/>
            <person name="Barry K."/>
            <person name="Beard J."/>
            <person name="Benny G.L."/>
            <person name="Blankenship S."/>
            <person name="Bonito G."/>
            <person name="Cuomo C."/>
            <person name="Desiro A."/>
            <person name="Gervers K.A."/>
            <person name="Hundley H."/>
            <person name="Kuo A."/>
            <person name="LaButti K."/>
            <person name="Lang B.F."/>
            <person name="Lipzen A."/>
            <person name="O'Donnell K."/>
            <person name="Pangilinan J."/>
            <person name="Reynolds N."/>
            <person name="Sandor L."/>
            <person name="Smith M.W."/>
            <person name="Tsang A."/>
            <person name="Grigoriev I.V."/>
            <person name="Stajich J.E."/>
            <person name="Spatafora J.W."/>
        </authorList>
    </citation>
    <scope>NUCLEOTIDE SEQUENCE</scope>
    <source>
        <strain evidence="10">RSA 2281</strain>
    </source>
</reference>
<dbReference type="Gene3D" id="3.20.20.100">
    <property type="entry name" value="NADP-dependent oxidoreductase domain"/>
    <property type="match status" value="1"/>
</dbReference>
<evidence type="ECO:0000256" key="4">
    <source>
        <dbReference type="ARBA" id="ARBA00022684"/>
    </source>
</evidence>
<evidence type="ECO:0000256" key="3">
    <source>
        <dbReference type="ARBA" id="ARBA00011532"/>
    </source>
</evidence>
<reference evidence="10" key="1">
    <citation type="journal article" date="2022" name="IScience">
        <title>Evolution of zygomycete secretomes and the origins of terrestrial fungal ecologies.</title>
        <authorList>
            <person name="Chang Y."/>
            <person name="Wang Y."/>
            <person name="Mondo S."/>
            <person name="Ahrendt S."/>
            <person name="Andreopoulos W."/>
            <person name="Barry K."/>
            <person name="Beard J."/>
            <person name="Benny G.L."/>
            <person name="Blankenship S."/>
            <person name="Bonito G."/>
            <person name="Cuomo C."/>
            <person name="Desiro A."/>
            <person name="Gervers K.A."/>
            <person name="Hundley H."/>
            <person name="Kuo A."/>
            <person name="LaButti K."/>
            <person name="Lang B.F."/>
            <person name="Lipzen A."/>
            <person name="O'Donnell K."/>
            <person name="Pangilinan J."/>
            <person name="Reynolds N."/>
            <person name="Sandor L."/>
            <person name="Smith M.E."/>
            <person name="Tsang A."/>
            <person name="Grigoriev I.V."/>
            <person name="Stajich J.E."/>
            <person name="Spatafora J.W."/>
        </authorList>
    </citation>
    <scope>NUCLEOTIDE SEQUENCE</scope>
    <source>
        <strain evidence="10">RSA 2281</strain>
    </source>
</reference>
<evidence type="ECO:0000313" key="10">
    <source>
        <dbReference type="EMBL" id="KAI9246956.1"/>
    </source>
</evidence>
<dbReference type="PANTHER" id="PTHR13295:SF4">
    <property type="entry name" value="GLUTAMATE--CYSTEINE LIGASE REGULATORY SUBUNIT"/>
    <property type="match status" value="1"/>
</dbReference>
<dbReference type="GO" id="GO:0017109">
    <property type="term" value="C:glutamate-cysteine ligase complex"/>
    <property type="evidence" value="ECO:0007669"/>
    <property type="project" value="TreeGrafter"/>
</dbReference>
<evidence type="ECO:0000256" key="2">
    <source>
        <dbReference type="ARBA" id="ARBA00008612"/>
    </source>
</evidence>
<dbReference type="GO" id="GO:0035226">
    <property type="term" value="F:glutamate-cysteine ligase catalytic subunit binding"/>
    <property type="evidence" value="ECO:0007669"/>
    <property type="project" value="InterPro"/>
</dbReference>
<dbReference type="SUPFAM" id="SSF51430">
    <property type="entry name" value="NAD(P)-linked oxidoreductase"/>
    <property type="match status" value="1"/>
</dbReference>
<dbReference type="PANTHER" id="PTHR13295">
    <property type="entry name" value="GLUTAMATE CYSTEINE LIGASE REGULATORY SUBUNIT"/>
    <property type="match status" value="1"/>
</dbReference>
<comment type="caution">
    <text evidence="10">The sequence shown here is derived from an EMBL/GenBank/DDBJ whole genome shotgun (WGS) entry which is preliminary data.</text>
</comment>
<gene>
    <name evidence="10" type="ORF">BDA99DRAFT_565371</name>
</gene>
<feature type="domain" description="NADP-dependent oxidoreductase" evidence="9">
    <location>
        <begin position="86"/>
        <end position="211"/>
    </location>
</feature>
<evidence type="ECO:0000313" key="11">
    <source>
        <dbReference type="Proteomes" id="UP001209540"/>
    </source>
</evidence>
<dbReference type="Pfam" id="PF00248">
    <property type="entry name" value="Aldo_ket_red"/>
    <property type="match status" value="1"/>
</dbReference>
<dbReference type="AlphaFoldDB" id="A0AAD5JYS8"/>
<sequence length="270" mass="30309">MPAQAIPELLDIPTFKHLTLYTGNVMRTSVAGRNKVLSKKSNTELLNAIDDTLYTSLDGNEPSFRYHEQQSILEVPDLRSRSRILPEDRDDVEVTAKLFYLGGKQENDDALYIRSSVQHLQKLLGVDTIDTFLVSLGEGQVSSAWQQLETLHQQNILSKLGVVDFSHEQLESILSDPSIRVKPSINQINVDQCCTMPSAMIDLAKHHHIELLHNGDRADILDTESLSILLRKHNIRATVAPQFVIKYHVFVKCRSVVSDKGYVVVGDSLP</sequence>
<dbReference type="EMBL" id="JAIXMP010000044">
    <property type="protein sequence ID" value="KAI9246956.1"/>
    <property type="molecule type" value="Genomic_DNA"/>
</dbReference>
<organism evidence="10 11">
    <name type="scientific">Phascolomyces articulosus</name>
    <dbReference type="NCBI Taxonomy" id="60185"/>
    <lineage>
        <taxon>Eukaryota</taxon>
        <taxon>Fungi</taxon>
        <taxon>Fungi incertae sedis</taxon>
        <taxon>Mucoromycota</taxon>
        <taxon>Mucoromycotina</taxon>
        <taxon>Mucoromycetes</taxon>
        <taxon>Mucorales</taxon>
        <taxon>Lichtheimiaceae</taxon>
        <taxon>Phascolomyces</taxon>
    </lineage>
</organism>
<comment type="similarity">
    <text evidence="2">Belongs to the aldo/keto reductase family. Glutamate--cysteine ligase light chain subfamily.</text>
</comment>
<comment type="subunit">
    <text evidence="3">Heterodimer of a catalytic heavy chain and a regulatory light chain.</text>
</comment>
<proteinExistence type="inferred from homology"/>
<dbReference type="InterPro" id="IPR036812">
    <property type="entry name" value="NAD(P)_OxRdtase_dom_sf"/>
</dbReference>
<dbReference type="InterPro" id="IPR023210">
    <property type="entry name" value="NADP_OxRdtase_dom"/>
</dbReference>
<keyword evidence="11" id="KW-1185">Reference proteome</keyword>
<protein>
    <recommendedName>
        <fullName evidence="7">GCS light chain</fullName>
    </recommendedName>
    <alternativeName>
        <fullName evidence="5">Gamma-ECS regulatory subunit</fullName>
    </alternativeName>
    <alternativeName>
        <fullName evidence="8">Gamma-glutamylcysteine synthetase regulatory subunit</fullName>
    </alternativeName>
    <alternativeName>
        <fullName evidence="6">Glutamate--cysteine ligase modifier subunit</fullName>
    </alternativeName>
</protein>
<dbReference type="InterPro" id="IPR032963">
    <property type="entry name" value="Gclm"/>
</dbReference>
<comment type="pathway">
    <text evidence="1">Sulfur metabolism; glutathione biosynthesis; glutathione from L-cysteine and L-glutamate: step 1/2.</text>
</comment>
<evidence type="ECO:0000256" key="1">
    <source>
        <dbReference type="ARBA" id="ARBA00005006"/>
    </source>
</evidence>
<evidence type="ECO:0000256" key="7">
    <source>
        <dbReference type="ARBA" id="ARBA00031732"/>
    </source>
</evidence>
<dbReference type="GO" id="GO:0030234">
    <property type="term" value="F:enzyme regulator activity"/>
    <property type="evidence" value="ECO:0007669"/>
    <property type="project" value="TreeGrafter"/>
</dbReference>